<dbReference type="PIRSF" id="PIRSF000538">
    <property type="entry name" value="GlpK"/>
    <property type="match status" value="1"/>
</dbReference>
<dbReference type="InterPro" id="IPR050406">
    <property type="entry name" value="FGGY_Carb_Kinase"/>
</dbReference>
<keyword evidence="8" id="KW-1185">Reference proteome</keyword>
<sequence length="514" mass="53765">MTDLPVIVGIDAGTTAVKATVLTTDGRQLSTARESVRVAHPRRDRAEQSMHEVWQAVAATVRAALADAGEIEVAVVGVTGQGDGAWLLDEHHDPVGPAVLWLDGRAADRVRTWEADGRAELLRRTTGSVLFPGALPVLLEELEAGDPGLLARARHQANCKDWIRLRLTGVLETDSSEASRTYLDVATGEYSLELVERLGHQRFVHLLPPIAQAWAHRPLRSEAAAELGLPAGIPVVTGLVDTAAAGVGLAIADPGQSYAIIGTTAFLGTVHASAADRRTDAGITIATGLDGAVLECLAPMSGTPNLEWARTVAGRASASWHEIEAEARTVGPGAGGVLYLPYGAESGERAPFSDVHASAGWLGLSTATTAAQLLRAVYEGLALSLRECREALAVKGNIRLCGGAAASSLLCQVLADVTGCTIERATADELGARGVGAVGLAALASSPDVAGAAARLLGELDVFEPDPAAAAFHDRQYATFLAIRDSVRPHWPELRTLRQVPAGHTDNEQEPHDG</sequence>
<comment type="similarity">
    <text evidence="1 4">Belongs to the FGGY kinase family.</text>
</comment>
<dbReference type="Gene3D" id="3.30.420.40">
    <property type="match status" value="2"/>
</dbReference>
<evidence type="ECO:0000256" key="3">
    <source>
        <dbReference type="ARBA" id="ARBA00022777"/>
    </source>
</evidence>
<dbReference type="PANTHER" id="PTHR43095:SF3">
    <property type="entry name" value="L-XYLULOSE_3-KETO-L-GULONATE KINASE"/>
    <property type="match status" value="1"/>
</dbReference>
<dbReference type="InterPro" id="IPR000577">
    <property type="entry name" value="Carb_kinase_FGGY"/>
</dbReference>
<dbReference type="InterPro" id="IPR018483">
    <property type="entry name" value="Carb_kinase_FGGY_CS"/>
</dbReference>
<feature type="domain" description="Carbohydrate kinase FGGY N-terminal" evidence="5">
    <location>
        <begin position="6"/>
        <end position="248"/>
    </location>
</feature>
<dbReference type="PROSITE" id="PS00445">
    <property type="entry name" value="FGGY_KINASES_2"/>
    <property type="match status" value="1"/>
</dbReference>
<accession>A0A9W6QVD7</accession>
<evidence type="ECO:0000259" key="6">
    <source>
        <dbReference type="Pfam" id="PF02782"/>
    </source>
</evidence>
<proteinExistence type="inferred from homology"/>
<dbReference type="Proteomes" id="UP001165136">
    <property type="component" value="Unassembled WGS sequence"/>
</dbReference>
<dbReference type="InterPro" id="IPR043129">
    <property type="entry name" value="ATPase_NBD"/>
</dbReference>
<feature type="domain" description="Carbohydrate kinase FGGY C-terminal" evidence="6">
    <location>
        <begin position="292"/>
        <end position="443"/>
    </location>
</feature>
<dbReference type="InterPro" id="IPR018484">
    <property type="entry name" value="FGGY_N"/>
</dbReference>
<dbReference type="PANTHER" id="PTHR43095">
    <property type="entry name" value="SUGAR KINASE"/>
    <property type="match status" value="1"/>
</dbReference>
<keyword evidence="3 4" id="KW-0418">Kinase</keyword>
<evidence type="ECO:0000259" key="5">
    <source>
        <dbReference type="Pfam" id="PF00370"/>
    </source>
</evidence>
<dbReference type="AlphaFoldDB" id="A0A9W6QVD7"/>
<dbReference type="RefSeq" id="WP_285485964.1">
    <property type="nucleotide sequence ID" value="NZ_BSTI01000002.1"/>
</dbReference>
<dbReference type="InterPro" id="IPR018485">
    <property type="entry name" value="FGGY_C"/>
</dbReference>
<dbReference type="GO" id="GO:0016301">
    <property type="term" value="F:kinase activity"/>
    <property type="evidence" value="ECO:0007669"/>
    <property type="project" value="UniProtKB-KW"/>
</dbReference>
<name>A0A9W6QVD7_9PSEU</name>
<evidence type="ECO:0000256" key="1">
    <source>
        <dbReference type="ARBA" id="ARBA00009156"/>
    </source>
</evidence>
<protein>
    <submittedName>
        <fullName evidence="7">Carbohydrate kinase</fullName>
    </submittedName>
</protein>
<evidence type="ECO:0000313" key="7">
    <source>
        <dbReference type="EMBL" id="GLY64274.1"/>
    </source>
</evidence>
<organism evidence="7 8">
    <name type="scientific">Amycolatopsis taiwanensis</name>
    <dbReference type="NCBI Taxonomy" id="342230"/>
    <lineage>
        <taxon>Bacteria</taxon>
        <taxon>Bacillati</taxon>
        <taxon>Actinomycetota</taxon>
        <taxon>Actinomycetes</taxon>
        <taxon>Pseudonocardiales</taxon>
        <taxon>Pseudonocardiaceae</taxon>
        <taxon>Amycolatopsis</taxon>
    </lineage>
</organism>
<dbReference type="Pfam" id="PF00370">
    <property type="entry name" value="FGGY_N"/>
    <property type="match status" value="1"/>
</dbReference>
<dbReference type="GO" id="GO:0005975">
    <property type="term" value="P:carbohydrate metabolic process"/>
    <property type="evidence" value="ECO:0007669"/>
    <property type="project" value="InterPro"/>
</dbReference>
<evidence type="ECO:0000256" key="4">
    <source>
        <dbReference type="RuleBase" id="RU003733"/>
    </source>
</evidence>
<comment type="caution">
    <text evidence="7">The sequence shown here is derived from an EMBL/GenBank/DDBJ whole genome shotgun (WGS) entry which is preliminary data.</text>
</comment>
<dbReference type="EMBL" id="BSTI01000002">
    <property type="protein sequence ID" value="GLY64274.1"/>
    <property type="molecule type" value="Genomic_DNA"/>
</dbReference>
<evidence type="ECO:0000256" key="2">
    <source>
        <dbReference type="ARBA" id="ARBA00022679"/>
    </source>
</evidence>
<dbReference type="GO" id="GO:0016773">
    <property type="term" value="F:phosphotransferase activity, alcohol group as acceptor"/>
    <property type="evidence" value="ECO:0007669"/>
    <property type="project" value="InterPro"/>
</dbReference>
<keyword evidence="2 4" id="KW-0808">Transferase</keyword>
<dbReference type="SUPFAM" id="SSF53067">
    <property type="entry name" value="Actin-like ATPase domain"/>
    <property type="match status" value="2"/>
</dbReference>
<evidence type="ECO:0000313" key="8">
    <source>
        <dbReference type="Proteomes" id="UP001165136"/>
    </source>
</evidence>
<gene>
    <name evidence="7" type="ORF">Atai01_08930</name>
</gene>
<reference evidence="7" key="1">
    <citation type="submission" date="2023-03" db="EMBL/GenBank/DDBJ databases">
        <title>Amycolatopsis taiwanensis NBRC 103393.</title>
        <authorList>
            <person name="Ichikawa N."/>
            <person name="Sato H."/>
            <person name="Tonouchi N."/>
        </authorList>
    </citation>
    <scope>NUCLEOTIDE SEQUENCE</scope>
    <source>
        <strain evidence="7">NBRC 103393</strain>
    </source>
</reference>
<dbReference type="Pfam" id="PF02782">
    <property type="entry name" value="FGGY_C"/>
    <property type="match status" value="1"/>
</dbReference>